<dbReference type="Pfam" id="PF04615">
    <property type="entry name" value="Utp14"/>
    <property type="match status" value="1"/>
</dbReference>
<feature type="region of interest" description="Disordered" evidence="4">
    <location>
        <begin position="596"/>
        <end position="629"/>
    </location>
</feature>
<name>A0A9Q5NAB1_SANBA</name>
<feature type="region of interest" description="Disordered" evidence="4">
    <location>
        <begin position="691"/>
        <end position="712"/>
    </location>
</feature>
<dbReference type="PANTHER" id="PTHR14150:SF12">
    <property type="entry name" value="U3 SMALL NUCLEOLAR RNA-ASSOCIATED PROTEIN 14 HOMOLOG A"/>
    <property type="match status" value="1"/>
</dbReference>
<keyword evidence="3" id="KW-0539">Nucleus</keyword>
<evidence type="ECO:0000313" key="6">
    <source>
        <dbReference type="Proteomes" id="UP000757232"/>
    </source>
</evidence>
<feature type="region of interest" description="Disordered" evidence="4">
    <location>
        <begin position="51"/>
        <end position="130"/>
    </location>
</feature>
<sequence length="1063" mass="119653">MARLSQKRGATPRKSMIKNALMRKANATGFARRREQSAKAIANAVQDVYDYQPGRNRRGGVALTFDEDETRGARYDNDELDDEDEESRRRPRLIGEGEEEEGIASDEDEDIDSDAAFDESDEEQFAGSNFKQEKLVKSRRLLRRKAGKNVRFAEVNLDEGEPSSQEDSGDEGDEESEEDEENGEFLDLLDVLDGRADAYLGDEEDVQESKNELSPSKGEASELISKATDSEGEEGEGEDDSDEEERIYASQEDEDDATALDMLDQFVSGLETTGKRKASDEDEKMEESGALAQARKRKRLLRDRTESGMENEFSASASGPSKLSLNDLLKPLASKQGVSASLKKSVKPLTDSSSPKNQPLPAPLPARIQDKLEREAAYEQTKQEVDKWTDTMKRIQEAEHLNFPLQVPRTTKVSNLELTAKFKAEHLSFPLQVPRTTKVSNLELTAKFKPTTELESSIDMLLRSAKLHEDEINKTEDLMMKDLSVEEVAARRGELRKMRELAFRADAKAKRVAKIKSKTYRRIHKKERAKLMAKLDASDGRSELDIEAERLKAETERARERATFRHKNTGKWAKAMRARGDLDTDQRKDINEMLERGERLRRRIQGVGSGDEDESETSESDEDQGTEDGVMRLKAKAFQELRTLQREGNEEEIIDDKKAKGVFQMKFMKEAAARKNTVLDREIDDFRKEMGGMTARSDSGDARDSDTDAQSHAERLRGHMIFQPGCQVQSSLLPPPPLSALSETSTMRSHDSIAQSPVLTIHDDTSSPPPRAASTVTVPATASEQLNPWLAEYSSSMKITRRKNELVVGRNVTRERKSEILMQKKKSKGTEEREIERDDAVVEISTDEVLLLRSTDEVAEKTGSCGPSHPANEIAQEGKKRKDKKKDRKDMAKAEQQPEDDDSEGNSELEEQEAALKKGKKITTFEQRELVARAFAGDNVIRQFTDEKRREIDADAPKEVDTTLQGWGSWGGAGIKKTAPRPNLIKKVAGIDPKSRADYAKAHIIISERRDKKALKFAVKDLPYPYTSKAQFESRMSTPLGVEWNTRLGFQRETLPRVVKKVR</sequence>
<evidence type="ECO:0000256" key="4">
    <source>
        <dbReference type="SAM" id="MobiDB-lite"/>
    </source>
</evidence>
<reference evidence="5" key="1">
    <citation type="submission" date="2016-06" db="EMBL/GenBank/DDBJ databases">
        <title>Draft Genome sequence of the fungus Inonotus baumii.</title>
        <authorList>
            <person name="Zhu H."/>
            <person name="Lin W."/>
        </authorList>
    </citation>
    <scope>NUCLEOTIDE SEQUENCE</scope>
    <source>
        <strain evidence="5">821</strain>
    </source>
</reference>
<keyword evidence="2" id="KW-0597">Phosphoprotein</keyword>
<feature type="compositionally biased region" description="Basic and acidic residues" evidence="4">
    <location>
        <begin position="698"/>
        <end position="712"/>
    </location>
</feature>
<feature type="compositionally biased region" description="Basic and acidic residues" evidence="4">
    <location>
        <begin position="828"/>
        <end position="839"/>
    </location>
</feature>
<proteinExistence type="predicted"/>
<gene>
    <name evidence="5" type="ORF">A7U60_g6798</name>
</gene>
<comment type="subcellular location">
    <subcellularLocation>
        <location evidence="1">Nucleus</location>
        <location evidence="1">Nucleolus</location>
    </subcellularLocation>
</comment>
<dbReference type="GO" id="GO:0006364">
    <property type="term" value="P:rRNA processing"/>
    <property type="evidence" value="ECO:0007669"/>
    <property type="project" value="InterPro"/>
</dbReference>
<feature type="compositionally biased region" description="Acidic residues" evidence="4">
    <location>
        <begin position="167"/>
        <end position="184"/>
    </location>
</feature>
<feature type="region of interest" description="Disordered" evidence="4">
    <location>
        <begin position="727"/>
        <end position="780"/>
    </location>
</feature>
<feature type="region of interest" description="Disordered" evidence="4">
    <location>
        <begin position="859"/>
        <end position="916"/>
    </location>
</feature>
<feature type="compositionally biased region" description="Acidic residues" evidence="4">
    <location>
        <begin position="96"/>
        <end position="124"/>
    </location>
</feature>
<dbReference type="InterPro" id="IPR006709">
    <property type="entry name" value="SSU_processome_Utp14"/>
</dbReference>
<feature type="compositionally biased region" description="Acidic residues" evidence="4">
    <location>
        <begin position="610"/>
        <end position="626"/>
    </location>
</feature>
<evidence type="ECO:0000313" key="5">
    <source>
        <dbReference type="EMBL" id="OCB86209.1"/>
    </source>
</evidence>
<dbReference type="GO" id="GO:0032040">
    <property type="term" value="C:small-subunit processome"/>
    <property type="evidence" value="ECO:0007669"/>
    <property type="project" value="InterPro"/>
</dbReference>
<accession>A0A9Q5NAB1</accession>
<feature type="region of interest" description="Disordered" evidence="4">
    <location>
        <begin position="814"/>
        <end position="839"/>
    </location>
</feature>
<dbReference type="OrthoDB" id="277439at2759"/>
<dbReference type="AlphaFoldDB" id="A0A9Q5NAB1"/>
<protein>
    <submittedName>
        <fullName evidence="5">Utp14-domain-containing protein</fullName>
    </submittedName>
</protein>
<feature type="region of interest" description="Disordered" evidence="4">
    <location>
        <begin position="151"/>
        <end position="368"/>
    </location>
</feature>
<organism evidence="5 6">
    <name type="scientific">Sanghuangporus baumii</name>
    <name type="common">Phellinus baumii</name>
    <dbReference type="NCBI Taxonomy" id="108892"/>
    <lineage>
        <taxon>Eukaryota</taxon>
        <taxon>Fungi</taxon>
        <taxon>Dikarya</taxon>
        <taxon>Basidiomycota</taxon>
        <taxon>Agaricomycotina</taxon>
        <taxon>Agaricomycetes</taxon>
        <taxon>Hymenochaetales</taxon>
        <taxon>Hymenochaetaceae</taxon>
        <taxon>Sanghuangporus</taxon>
    </lineage>
</organism>
<dbReference type="EMBL" id="LNZH02000204">
    <property type="protein sequence ID" value="OCB86209.1"/>
    <property type="molecule type" value="Genomic_DNA"/>
</dbReference>
<evidence type="ECO:0000256" key="2">
    <source>
        <dbReference type="ARBA" id="ARBA00022553"/>
    </source>
</evidence>
<evidence type="ECO:0000256" key="1">
    <source>
        <dbReference type="ARBA" id="ARBA00004604"/>
    </source>
</evidence>
<feature type="compositionally biased region" description="Polar residues" evidence="4">
    <location>
        <begin position="743"/>
        <end position="758"/>
    </location>
</feature>
<dbReference type="Proteomes" id="UP000757232">
    <property type="component" value="Unassembled WGS sequence"/>
</dbReference>
<evidence type="ECO:0000256" key="3">
    <source>
        <dbReference type="ARBA" id="ARBA00023242"/>
    </source>
</evidence>
<keyword evidence="6" id="KW-1185">Reference proteome</keyword>
<dbReference type="PANTHER" id="PTHR14150">
    <property type="entry name" value="U3 SMALL NUCLEOLAR RNA-ASSOCIATED PROTEIN 14"/>
    <property type="match status" value="1"/>
</dbReference>
<feature type="compositionally biased region" description="Acidic residues" evidence="4">
    <location>
        <begin position="897"/>
        <end position="913"/>
    </location>
</feature>
<feature type="compositionally biased region" description="Acidic residues" evidence="4">
    <location>
        <begin position="230"/>
        <end position="258"/>
    </location>
</feature>
<feature type="compositionally biased region" description="Polar residues" evidence="4">
    <location>
        <begin position="313"/>
        <end position="324"/>
    </location>
</feature>
<comment type="caution">
    <text evidence="5">The sequence shown here is derived from an EMBL/GenBank/DDBJ whole genome shotgun (WGS) entry which is preliminary data.</text>
</comment>